<proteinExistence type="predicted"/>
<evidence type="ECO:0000313" key="2">
    <source>
        <dbReference type="Proteomes" id="UP000273054"/>
    </source>
</evidence>
<keyword evidence="2" id="KW-1185">Reference proteome</keyword>
<name>A0A2R8FFF9_9VIRU</name>
<gene>
    <name evidence="1" type="ORF">BRZCDTV_486</name>
</gene>
<evidence type="ECO:0000313" key="1">
    <source>
        <dbReference type="EMBL" id="SPN79723.1"/>
    </source>
</evidence>
<protein>
    <submittedName>
        <fullName evidence="1">Uncharacterized protein</fullName>
    </submittedName>
</protein>
<dbReference type="EMBL" id="LT994651">
    <property type="protein sequence ID" value="SPN79723.1"/>
    <property type="molecule type" value="Genomic_DNA"/>
</dbReference>
<accession>A0A2R8FFF9</accession>
<sequence length="131" mass="15076">MQPEQLILEGTIHNTKYNKYKNVWVEGGFTLFVPLWRYDLLNLGEIEIPEYSIEASELISRIENYYAQPASLDLLDEIERRDPTVGDELDEYRSDLQRGKRVNIGDLLGGLLYMESIEFGGQGNYQLLLGS</sequence>
<organism evidence="1">
    <name type="scientific">Brazilian cedratvirus IHUMI</name>
    <dbReference type="NCBI Taxonomy" id="2126980"/>
    <lineage>
        <taxon>Viruses</taxon>
        <taxon>Pithoviruses</taxon>
        <taxon>Orthocedratvirinae</taxon>
        <taxon>Alphacedratvirus</taxon>
        <taxon>Alphacedratvirus brasiliense</taxon>
    </lineage>
</organism>
<dbReference type="Proteomes" id="UP000273054">
    <property type="component" value="Segment"/>
</dbReference>
<reference evidence="1" key="1">
    <citation type="submission" date="2018-03" db="EMBL/GenBank/DDBJ databases">
        <authorList>
            <consortium name="Urmite Genomes"/>
        </authorList>
    </citation>
    <scope>NUCLEOTIDE SEQUENCE [LARGE SCALE GENOMIC DNA]</scope>
    <source>
        <strain evidence="1">IHUMI-27.7</strain>
    </source>
</reference>